<organism evidence="5 6">
    <name type="scientific">Novosphingobium sediminis</name>
    <dbReference type="NCBI Taxonomy" id="707214"/>
    <lineage>
        <taxon>Bacteria</taxon>
        <taxon>Pseudomonadati</taxon>
        <taxon>Pseudomonadota</taxon>
        <taxon>Alphaproteobacteria</taxon>
        <taxon>Sphingomonadales</taxon>
        <taxon>Sphingomonadaceae</taxon>
        <taxon>Novosphingobium</taxon>
    </lineage>
</organism>
<dbReference type="RefSeq" id="WP_147160523.1">
    <property type="nucleotide sequence ID" value="NZ_BJYR01000020.1"/>
</dbReference>
<feature type="domain" description="CHAT" evidence="4">
    <location>
        <begin position="682"/>
        <end position="1025"/>
    </location>
</feature>
<dbReference type="EMBL" id="BJYR01000020">
    <property type="protein sequence ID" value="GEO01195.1"/>
    <property type="molecule type" value="Genomic_DNA"/>
</dbReference>
<reference evidence="5 6" key="1">
    <citation type="submission" date="2019-07" db="EMBL/GenBank/DDBJ databases">
        <title>Whole genome shotgun sequence of Novosphingobium sediminis NBRC 106119.</title>
        <authorList>
            <person name="Hosoyama A."/>
            <person name="Uohara A."/>
            <person name="Ohji S."/>
            <person name="Ichikawa N."/>
        </authorList>
    </citation>
    <scope>NUCLEOTIDE SEQUENCE [LARGE SCALE GENOMIC DNA]</scope>
    <source>
        <strain evidence="5 6">NBRC 106119</strain>
    </source>
</reference>
<dbReference type="Pfam" id="PF13424">
    <property type="entry name" value="TPR_12"/>
    <property type="match status" value="1"/>
</dbReference>
<keyword evidence="6" id="KW-1185">Reference proteome</keyword>
<dbReference type="Gene3D" id="1.25.40.10">
    <property type="entry name" value="Tetratricopeptide repeat domain"/>
    <property type="match status" value="2"/>
</dbReference>
<accession>A0A512AN99</accession>
<comment type="caution">
    <text evidence="5">The sequence shown here is derived from an EMBL/GenBank/DDBJ whole genome shotgun (WGS) entry which is preliminary data.</text>
</comment>
<proteinExistence type="predicted"/>
<evidence type="ECO:0000256" key="2">
    <source>
        <dbReference type="ARBA" id="ARBA00022803"/>
    </source>
</evidence>
<keyword evidence="2" id="KW-0802">TPR repeat</keyword>
<feature type="chain" id="PRO_5021803534" description="CHAT domain-containing protein" evidence="3">
    <location>
        <begin position="28"/>
        <end position="1030"/>
    </location>
</feature>
<dbReference type="InterPro" id="IPR011990">
    <property type="entry name" value="TPR-like_helical_dom_sf"/>
</dbReference>
<gene>
    <name evidence="5" type="ORF">NSE01_30270</name>
</gene>
<evidence type="ECO:0000313" key="6">
    <source>
        <dbReference type="Proteomes" id="UP000321464"/>
    </source>
</evidence>
<dbReference type="AlphaFoldDB" id="A0A512AN99"/>
<name>A0A512AN99_9SPHN</name>
<evidence type="ECO:0000313" key="5">
    <source>
        <dbReference type="EMBL" id="GEO01195.1"/>
    </source>
</evidence>
<dbReference type="Proteomes" id="UP000321464">
    <property type="component" value="Unassembled WGS sequence"/>
</dbReference>
<protein>
    <recommendedName>
        <fullName evidence="4">CHAT domain-containing protein</fullName>
    </recommendedName>
</protein>
<dbReference type="PANTHER" id="PTHR45641">
    <property type="entry name" value="TETRATRICOPEPTIDE REPEAT PROTEIN (AFU_ORTHOLOGUE AFUA_6G03870)"/>
    <property type="match status" value="1"/>
</dbReference>
<dbReference type="Pfam" id="PF12770">
    <property type="entry name" value="CHAT"/>
    <property type="match status" value="1"/>
</dbReference>
<evidence type="ECO:0000256" key="1">
    <source>
        <dbReference type="ARBA" id="ARBA00022737"/>
    </source>
</evidence>
<dbReference type="SUPFAM" id="SSF48452">
    <property type="entry name" value="TPR-like"/>
    <property type="match status" value="2"/>
</dbReference>
<sequence>MAAFRSCWAGAAFIAFAAALQPLPALAAPDSPTAKTAVSTSYRPLVEKLEAAKDEGKAALVAALLPIVEVLVLHSENAPREDEDYALPVLESAYALIGDFAGERKIIDRRAELATAREGAQSYAASHIAVDVADLLRREGRPAEGEAHLRRAVAASTDPEIKMSLQSDLASYLEDAQHLGDAVEAYRTLLDMQLQRSGPDADDVFKIVETLSWNLGQIGRHAEALALLQTTIPRAEAVWRATGADETHNGTMDSLMAGLRYANLLERQADHLGAQGKFGPSDFYFEEANKLRTRYFDAPTHIVAQTYNNMAFRQNFEGRYALAEKNAYTALEIYEGVMGQADISEDLTYAKYKYNLAAALLGQGHAQEALPLLRFGVPIQRRLGPDHPDLVILLTTLSRAIVAAEGDLDEALSLAREATAIAHKHRDARLTGGYSDSAPDATSAALTRALAGDATTRDPMSMAYGALMEATSAAMKAGGRADTAELRAEMFAAAQDLEQSSAGQAMAQAAARSAAGDGPLGTLITRKQQLADRARALNLAVTAATLGKDTIGLDEKRAALAQVTKDLAAADAEIKSAFPDFEALVSPSALTMADIQGRLAADEALVLIVPNGPDYYTFAIAPDHAQVRVIARARDGVAKLVGRIRCRLDEAGCTSPADMDPTYDEPGELKGIDAYFPRFDREAANLLYINLVEPLEPTLAKAKRVFVTVGGPLGGLPLSVLVTKFDPEKDKSEAGDVETLKQSAWLGDKYGFITLPAVSALRIARPPRKGEGGKAGNFLGYGAPSLQGTAGAARSVEQGGRRTLRSGGIQGITTASPDALRKLSPLPGTEIELKRMATALKAPPSGLHLGAAATEAALKQDPGLASASIIAFATHGLLPQEVGRAAEPGLVFTPPAAASVEDDGLLTASEASRLSLKADWLILSACNTAASDGTPGSQSLSGLARAFLHAGAKALLASHWRVSDEVTAVLTVETMRFARSGLPKAEALRQAMIAVRTGKRPDGSAVSGWQEYWAHPAAWSPFVLVAADGQ</sequence>
<keyword evidence="3" id="KW-0732">Signal</keyword>
<dbReference type="OrthoDB" id="9787760at2"/>
<evidence type="ECO:0000259" key="4">
    <source>
        <dbReference type="Pfam" id="PF12770"/>
    </source>
</evidence>
<keyword evidence="1" id="KW-0677">Repeat</keyword>
<feature type="signal peptide" evidence="3">
    <location>
        <begin position="1"/>
        <end position="27"/>
    </location>
</feature>
<evidence type="ECO:0000256" key="3">
    <source>
        <dbReference type="SAM" id="SignalP"/>
    </source>
</evidence>
<dbReference type="InterPro" id="IPR024983">
    <property type="entry name" value="CHAT_dom"/>
</dbReference>